<keyword evidence="1" id="KW-0472">Membrane</keyword>
<feature type="transmembrane region" description="Helical" evidence="1">
    <location>
        <begin position="12"/>
        <end position="34"/>
    </location>
</feature>
<keyword evidence="1" id="KW-0812">Transmembrane</keyword>
<sequence>MTKEKKSSNKIISIIIIIFLVLTIPIGVLATIYYKVDSFRMLVNNHLKDAPGFVGEYFNSYPTEEEIEAKKTFLIEYFNEIDINNAADKLYIIKKDDNKLYNDIIRLMNNKYPNKTVDIIKLVRERELRKDLLFSLYDEIQKEKQDSIKKEAERLQKMDNYLVLKEIKEKINGDTDEQDKIADVINNMDDKKVVEILYYLSDEEKNLILSKISLIDKDKMYLLKSYLLEKEMKYEEFKDLAKIYAGKNSYDAFKILGNTERYSMSDLAKIYINLPLEKAADILKYSRDKEFVDELFYNIRREELLTGSKENITVKLSQIIDYIKEYEEKLNDLVLVYEKMDPRDVANIIEKLIINDKELTALKIDSINYYTVSDSKLAIDILRRLKKTTVSEILKNLNDRKATEITRKLALQ</sequence>
<reference evidence="2 3" key="1">
    <citation type="submission" date="2013-12" db="EMBL/GenBank/DDBJ databases">
        <title>Draft genome sequence of Caloranaerobacter sp. H53214.</title>
        <authorList>
            <person name="Jiang L.J."/>
            <person name="Shao Z.Z."/>
            <person name="Long M.N."/>
        </authorList>
    </citation>
    <scope>NUCLEOTIDE SEQUENCE [LARGE SCALE GENOMIC DNA]</scope>
    <source>
        <strain evidence="2 3">H53214</strain>
    </source>
</reference>
<dbReference type="SUPFAM" id="SSF158791">
    <property type="entry name" value="MgtE N-terminal domain-like"/>
    <property type="match status" value="1"/>
</dbReference>
<evidence type="ECO:0000313" key="3">
    <source>
        <dbReference type="Proteomes" id="UP000029622"/>
    </source>
</evidence>
<proteinExistence type="predicted"/>
<organism evidence="2 3">
    <name type="scientific">Caloranaerobacter azorensis H53214</name>
    <dbReference type="NCBI Taxonomy" id="1156417"/>
    <lineage>
        <taxon>Bacteria</taxon>
        <taxon>Bacillati</taxon>
        <taxon>Bacillota</taxon>
        <taxon>Tissierellia</taxon>
        <taxon>Tissierellales</taxon>
        <taxon>Thermohalobacteraceae</taxon>
        <taxon>Caloranaerobacter</taxon>
    </lineage>
</organism>
<dbReference type="Proteomes" id="UP000029622">
    <property type="component" value="Unassembled WGS sequence"/>
</dbReference>
<gene>
    <name evidence="2" type="ORF">Y919_04370</name>
</gene>
<dbReference type="AlphaFoldDB" id="A0A096CW16"/>
<name>A0A096CW16_9FIRM</name>
<dbReference type="EMBL" id="AZTB01000015">
    <property type="protein sequence ID" value="KGG80754.1"/>
    <property type="molecule type" value="Genomic_DNA"/>
</dbReference>
<keyword evidence="1" id="KW-1133">Transmembrane helix</keyword>
<dbReference type="STRING" id="1156417.Y919_04370"/>
<evidence type="ECO:0000256" key="1">
    <source>
        <dbReference type="SAM" id="Phobius"/>
    </source>
</evidence>
<comment type="caution">
    <text evidence="2">The sequence shown here is derived from an EMBL/GenBank/DDBJ whole genome shotgun (WGS) entry which is preliminary data.</text>
</comment>
<evidence type="ECO:0000313" key="2">
    <source>
        <dbReference type="EMBL" id="KGG80754.1"/>
    </source>
</evidence>
<accession>A0A096CW16</accession>
<protein>
    <submittedName>
        <fullName evidence="2">Uncharacterized protein</fullName>
    </submittedName>
</protein>
<dbReference type="RefSeq" id="WP_035162801.1">
    <property type="nucleotide sequence ID" value="NZ_AZTB01000015.1"/>
</dbReference>